<evidence type="ECO:0000256" key="7">
    <source>
        <dbReference type="ARBA" id="ARBA00023288"/>
    </source>
</evidence>
<evidence type="ECO:0000256" key="3">
    <source>
        <dbReference type="ARBA" id="ARBA00022622"/>
    </source>
</evidence>
<comment type="caution">
    <text evidence="10">The sequence shown here is derived from an EMBL/GenBank/DDBJ whole genome shotgun (WGS) entry which is preliminary data.</text>
</comment>
<dbReference type="InterPro" id="IPR046936">
    <property type="entry name" value="BIM1-like"/>
</dbReference>
<keyword evidence="3" id="KW-0336">GPI-anchor</keyword>
<organism evidence="10 11">
    <name type="scientific">Colletotrichum phormii</name>
    <dbReference type="NCBI Taxonomy" id="359342"/>
    <lineage>
        <taxon>Eukaryota</taxon>
        <taxon>Fungi</taxon>
        <taxon>Dikarya</taxon>
        <taxon>Ascomycota</taxon>
        <taxon>Pezizomycotina</taxon>
        <taxon>Sordariomycetes</taxon>
        <taxon>Hypocreomycetidae</taxon>
        <taxon>Glomerellales</taxon>
        <taxon>Glomerellaceae</taxon>
        <taxon>Colletotrichum</taxon>
        <taxon>Colletotrichum acutatum species complex</taxon>
    </lineage>
</organism>
<evidence type="ECO:0000256" key="8">
    <source>
        <dbReference type="SAM" id="MobiDB-lite"/>
    </source>
</evidence>
<dbReference type="PANTHER" id="PTHR34992:SF2">
    <property type="entry name" value="COPPER ACQUISITION FACTOR BIM1-LIKE DOMAIN-CONTAINING PROTEIN"/>
    <property type="match status" value="1"/>
</dbReference>
<evidence type="ECO:0000313" key="11">
    <source>
        <dbReference type="Proteomes" id="UP001243989"/>
    </source>
</evidence>
<dbReference type="PANTHER" id="PTHR34992">
    <property type="entry name" value="HYPHAL ANASTAMOSIS-7 PROTEIN"/>
    <property type="match status" value="1"/>
</dbReference>
<comment type="subcellular location">
    <subcellularLocation>
        <location evidence="1">Cell membrane</location>
        <topology evidence="1">Lipid-anchor</topology>
        <topology evidence="1">GPI-anchor</topology>
    </subcellularLocation>
</comment>
<evidence type="ECO:0000313" key="10">
    <source>
        <dbReference type="EMBL" id="KAK1624845.1"/>
    </source>
</evidence>
<dbReference type="RefSeq" id="XP_060440840.1">
    <property type="nucleotide sequence ID" value="XM_060591147.1"/>
</dbReference>
<dbReference type="InterPro" id="IPR046530">
    <property type="entry name" value="BIM1-like_dom"/>
</dbReference>
<keyword evidence="4" id="KW-0732">Signal</keyword>
<protein>
    <recommendedName>
        <fullName evidence="9">Copper acquisition factor BIM1-like domain-containing protein</fullName>
    </recommendedName>
</protein>
<accession>A0AAI9ZHU8</accession>
<keyword evidence="7" id="KW-0449">Lipoprotein</keyword>
<evidence type="ECO:0000256" key="6">
    <source>
        <dbReference type="ARBA" id="ARBA00023180"/>
    </source>
</evidence>
<evidence type="ECO:0000256" key="4">
    <source>
        <dbReference type="ARBA" id="ARBA00022729"/>
    </source>
</evidence>
<feature type="compositionally biased region" description="Low complexity" evidence="8">
    <location>
        <begin position="237"/>
        <end position="256"/>
    </location>
</feature>
<evidence type="ECO:0000256" key="1">
    <source>
        <dbReference type="ARBA" id="ARBA00004609"/>
    </source>
</evidence>
<feature type="region of interest" description="Disordered" evidence="8">
    <location>
        <begin position="236"/>
        <end position="261"/>
    </location>
</feature>
<dbReference type="Pfam" id="PF20238">
    <property type="entry name" value="BIM1-like_dom"/>
    <property type="match status" value="1"/>
</dbReference>
<dbReference type="GO" id="GO:0005886">
    <property type="term" value="C:plasma membrane"/>
    <property type="evidence" value="ECO:0007669"/>
    <property type="project" value="UniProtKB-SubCell"/>
</dbReference>
<keyword evidence="2" id="KW-1003">Cell membrane</keyword>
<name>A0AAI9ZHU8_9PEZI</name>
<keyword evidence="5" id="KW-0472">Membrane</keyword>
<dbReference type="EMBL" id="JAHMHQ010000022">
    <property type="protein sequence ID" value="KAK1624845.1"/>
    <property type="molecule type" value="Genomic_DNA"/>
</dbReference>
<dbReference type="Proteomes" id="UP001243989">
    <property type="component" value="Unassembled WGS sequence"/>
</dbReference>
<dbReference type="GeneID" id="85476009"/>
<sequence>MLQVLHAEVDVFIKVLTSQKFLTHISNPPPLHLLGSTSQSLIPSPDPLYKVTSSVDLTPPTIMALKTLLLALGAANFASAHFGLAYPSWRADTLSGTNLTGYSQWTYPCAGVPYGRGNVTDWPLDGGSIELDLHHDWTYVFINLGIESGGNVTTHNITLTPEFWNATGSGTLCVEKLALPTPAKDGQKGSIQVVTVGESGSGLYNCADIRFTSNATTLPSDQCKTEGVTVQTIQEQSANGTNGTSGNSTGNSTSGSGSSGAAGSGAHMLALSSVVGLSMAFVFGMSL</sequence>
<evidence type="ECO:0000256" key="2">
    <source>
        <dbReference type="ARBA" id="ARBA00022475"/>
    </source>
</evidence>
<reference evidence="10" key="1">
    <citation type="submission" date="2021-06" db="EMBL/GenBank/DDBJ databases">
        <title>Comparative genomics, transcriptomics and evolutionary studies reveal genomic signatures of adaptation to plant cell wall in hemibiotrophic fungi.</title>
        <authorList>
            <consortium name="DOE Joint Genome Institute"/>
            <person name="Baroncelli R."/>
            <person name="Diaz J.F."/>
            <person name="Benocci T."/>
            <person name="Peng M."/>
            <person name="Battaglia E."/>
            <person name="Haridas S."/>
            <person name="Andreopoulos W."/>
            <person name="Labutti K."/>
            <person name="Pangilinan J."/>
            <person name="Floch G.L."/>
            <person name="Makela M.R."/>
            <person name="Henrissat B."/>
            <person name="Grigoriev I.V."/>
            <person name="Crouch J.A."/>
            <person name="De Vries R.P."/>
            <person name="Sukno S.A."/>
            <person name="Thon M.R."/>
        </authorList>
    </citation>
    <scope>NUCLEOTIDE SEQUENCE</scope>
    <source>
        <strain evidence="10">CBS 102054</strain>
    </source>
</reference>
<dbReference type="GO" id="GO:0098552">
    <property type="term" value="C:side of membrane"/>
    <property type="evidence" value="ECO:0007669"/>
    <property type="project" value="UniProtKB-KW"/>
</dbReference>
<evidence type="ECO:0000256" key="5">
    <source>
        <dbReference type="ARBA" id="ARBA00023136"/>
    </source>
</evidence>
<keyword evidence="6" id="KW-0325">Glycoprotein</keyword>
<dbReference type="CDD" id="cd21176">
    <property type="entry name" value="LPMO_auxiliary-like"/>
    <property type="match status" value="1"/>
</dbReference>
<dbReference type="AlphaFoldDB" id="A0AAI9ZHU8"/>
<keyword evidence="11" id="KW-1185">Reference proteome</keyword>
<feature type="domain" description="Copper acquisition factor BIM1-like" evidence="9">
    <location>
        <begin position="79"/>
        <end position="225"/>
    </location>
</feature>
<gene>
    <name evidence="10" type="ORF">BDP81DRAFT_436589</name>
</gene>
<evidence type="ECO:0000259" key="9">
    <source>
        <dbReference type="Pfam" id="PF20238"/>
    </source>
</evidence>
<proteinExistence type="predicted"/>